<evidence type="ECO:0000313" key="5">
    <source>
        <dbReference type="Proteomes" id="UP000285013"/>
    </source>
</evidence>
<evidence type="ECO:0000313" key="7">
    <source>
        <dbReference type="Proteomes" id="UP000291191"/>
    </source>
</evidence>
<dbReference type="OrthoDB" id="1044107at2"/>
<evidence type="ECO:0000313" key="4">
    <source>
        <dbReference type="EMBL" id="RYT79068.1"/>
    </source>
</evidence>
<keyword evidence="1" id="KW-0732">Signal</keyword>
<evidence type="ECO:0008006" key="8">
    <source>
        <dbReference type="Google" id="ProtNLM"/>
    </source>
</evidence>
<feature type="chain" id="PRO_5044592933" description="DUF4377 domain-containing protein" evidence="1">
    <location>
        <begin position="22"/>
        <end position="354"/>
    </location>
</feature>
<keyword evidence="7" id="KW-1185">Reference proteome</keyword>
<dbReference type="AlphaFoldDB" id="A0A3E4KTY5"/>
<evidence type="ECO:0000313" key="3">
    <source>
        <dbReference type="EMBL" id="RHN09036.1"/>
    </source>
</evidence>
<reference evidence="4 7" key="2">
    <citation type="journal article" date="2019" name="Science, e1252229">
        <title>Invertible promoters mediate bacterial phase variation, antibiotic resistance, and host adaptation in the gut.</title>
        <authorList>
            <person name="Jiang X."/>
            <person name="Hall A.B."/>
            <person name="Arthur T.D."/>
            <person name="Plichta D.R."/>
            <person name="Covington C.T."/>
            <person name="Poyet M."/>
            <person name="Crothers J."/>
            <person name="Moses P.L."/>
            <person name="Tolonen A.C."/>
            <person name="Vlamakis H."/>
            <person name="Alm E.J."/>
            <person name="Xavier R.J."/>
        </authorList>
    </citation>
    <scope>NUCLEOTIDE SEQUENCE [LARGE SCALE GENOMIC DNA]</scope>
    <source>
        <strain evidence="4">Bf_0095</strain>
        <strain evidence="7">bf_0095</strain>
    </source>
</reference>
<evidence type="ECO:0000256" key="1">
    <source>
        <dbReference type="SAM" id="SignalP"/>
    </source>
</evidence>
<gene>
    <name evidence="3" type="ORF">DWZ32_04280</name>
    <name evidence="2" type="ORF">DWZ95_06935</name>
    <name evidence="4" type="ORF">EAJ06_15340</name>
</gene>
<dbReference type="RefSeq" id="WP_021967999.1">
    <property type="nucleotide sequence ID" value="NZ_CABMMK010000001.1"/>
</dbReference>
<dbReference type="EMBL" id="QRPE01000005">
    <property type="protein sequence ID" value="RHL94362.1"/>
    <property type="molecule type" value="Genomic_DNA"/>
</dbReference>
<reference evidence="5 6" key="1">
    <citation type="submission" date="2018-08" db="EMBL/GenBank/DDBJ databases">
        <title>A genome reference for cultivated species of the human gut microbiota.</title>
        <authorList>
            <person name="Zou Y."/>
            <person name="Xue W."/>
            <person name="Luo G."/>
        </authorList>
    </citation>
    <scope>NUCLEOTIDE SEQUENCE [LARGE SCALE GENOMIC DNA]</scope>
    <source>
        <strain evidence="3 6">AF31-23</strain>
        <strain evidence="2 5">AF36-16BH</strain>
    </source>
</reference>
<dbReference type="EMBL" id="RCXO01000020">
    <property type="protein sequence ID" value="RYT79068.1"/>
    <property type="molecule type" value="Genomic_DNA"/>
</dbReference>
<evidence type="ECO:0000313" key="6">
    <source>
        <dbReference type="Proteomes" id="UP000286003"/>
    </source>
</evidence>
<feature type="signal peptide" evidence="1">
    <location>
        <begin position="1"/>
        <end position="21"/>
    </location>
</feature>
<protein>
    <recommendedName>
        <fullName evidence="8">DUF4377 domain-containing protein</fullName>
    </recommendedName>
</protein>
<name>A0A3E4KTY5_9BACE</name>
<dbReference type="Proteomes" id="UP000291191">
    <property type="component" value="Unassembled WGS sequence"/>
</dbReference>
<proteinExistence type="predicted"/>
<evidence type="ECO:0000313" key="2">
    <source>
        <dbReference type="EMBL" id="RHL94362.1"/>
    </source>
</evidence>
<sequence>MKTLYFFLPLLIIIAATPLSAQDIPEWYLVKMDKLGFIASFYQTPTATTLTEGESTCYSFENIINEKDHPNKLYQITVWESSNPADSTYAEYKEEELTTLKLHSQGLRLIEKNIMQGRMIPFNCYVLQSKTGEYTHFYIGSGKNKVYTLEVICKKDEKYNADLIQFIRSFQITLYNNQIKSISTDSLSYTMNFPFTPKIQKIDSPEAGIKYHVVVSGEAPKKPETGYMGELEVISQVSVSPIEVYEISEICYNTDQLPEEISSEQKEYFWRELMHMIINATSQGKLLKKEEMKFGNPEGIAFTYTGINGINYRTFLCRAFYIKRKLYILQVLLRYRDEANHPDVINFLDSFRTK</sequence>
<dbReference type="EMBL" id="QRQM01000004">
    <property type="protein sequence ID" value="RHN09036.1"/>
    <property type="molecule type" value="Genomic_DNA"/>
</dbReference>
<organism evidence="2 5">
    <name type="scientific">Bacteroides intestinalis</name>
    <dbReference type="NCBI Taxonomy" id="329854"/>
    <lineage>
        <taxon>Bacteria</taxon>
        <taxon>Pseudomonadati</taxon>
        <taxon>Bacteroidota</taxon>
        <taxon>Bacteroidia</taxon>
        <taxon>Bacteroidales</taxon>
        <taxon>Bacteroidaceae</taxon>
        <taxon>Bacteroides</taxon>
    </lineage>
</organism>
<comment type="caution">
    <text evidence="2">The sequence shown here is derived from an EMBL/GenBank/DDBJ whole genome shotgun (WGS) entry which is preliminary data.</text>
</comment>
<dbReference type="Proteomes" id="UP000285013">
    <property type="component" value="Unassembled WGS sequence"/>
</dbReference>
<dbReference type="Proteomes" id="UP000286003">
    <property type="component" value="Unassembled WGS sequence"/>
</dbReference>
<accession>A0A3E4KTY5</accession>